<evidence type="ECO:0000313" key="7">
    <source>
        <dbReference type="Proteomes" id="UP000829720"/>
    </source>
</evidence>
<reference evidence="6" key="1">
    <citation type="submission" date="2021-01" db="EMBL/GenBank/DDBJ databases">
        <authorList>
            <person name="Zahm M."/>
            <person name="Roques C."/>
            <person name="Cabau C."/>
            <person name="Klopp C."/>
            <person name="Donnadieu C."/>
            <person name="Jouanno E."/>
            <person name="Lampietro C."/>
            <person name="Louis A."/>
            <person name="Herpin A."/>
            <person name="Echchiki A."/>
            <person name="Berthelot C."/>
            <person name="Parey E."/>
            <person name="Roest-Crollius H."/>
            <person name="Braasch I."/>
            <person name="Postlethwait J."/>
            <person name="Bobe J."/>
            <person name="Montfort J."/>
            <person name="Bouchez O."/>
            <person name="Begum T."/>
            <person name="Mejri S."/>
            <person name="Adams A."/>
            <person name="Chen W.-J."/>
            <person name="Guiguen Y."/>
        </authorList>
    </citation>
    <scope>NUCLEOTIDE SEQUENCE</scope>
    <source>
        <tissue evidence="6">Blood</tissue>
    </source>
</reference>
<evidence type="ECO:0000256" key="2">
    <source>
        <dbReference type="ARBA" id="ARBA00022692"/>
    </source>
</evidence>
<evidence type="ECO:0000256" key="3">
    <source>
        <dbReference type="ARBA" id="ARBA00023136"/>
    </source>
</evidence>
<organism evidence="6 7">
    <name type="scientific">Albula goreensis</name>
    <dbReference type="NCBI Taxonomy" id="1534307"/>
    <lineage>
        <taxon>Eukaryota</taxon>
        <taxon>Metazoa</taxon>
        <taxon>Chordata</taxon>
        <taxon>Craniata</taxon>
        <taxon>Vertebrata</taxon>
        <taxon>Euteleostomi</taxon>
        <taxon>Actinopterygii</taxon>
        <taxon>Neopterygii</taxon>
        <taxon>Teleostei</taxon>
        <taxon>Albuliformes</taxon>
        <taxon>Albulidae</taxon>
        <taxon>Albula</taxon>
    </lineage>
</organism>
<dbReference type="GO" id="GO:0004888">
    <property type="term" value="F:transmembrane signaling receptor activity"/>
    <property type="evidence" value="ECO:0007669"/>
    <property type="project" value="TreeGrafter"/>
</dbReference>
<protein>
    <recommendedName>
        <fullName evidence="5">Ig-like domain-containing protein</fullName>
    </recommendedName>
</protein>
<dbReference type="OrthoDB" id="8865476at2759"/>
<evidence type="ECO:0000259" key="5">
    <source>
        <dbReference type="PROSITE" id="PS50835"/>
    </source>
</evidence>
<dbReference type="SMART" id="SM00409">
    <property type="entry name" value="IG"/>
    <property type="match status" value="2"/>
</dbReference>
<dbReference type="InterPro" id="IPR003599">
    <property type="entry name" value="Ig_sub"/>
</dbReference>
<feature type="transmembrane region" description="Helical" evidence="4">
    <location>
        <begin position="286"/>
        <end position="303"/>
    </location>
</feature>
<keyword evidence="3 4" id="KW-0472">Membrane</keyword>
<keyword evidence="4" id="KW-1133">Transmembrane helix</keyword>
<dbReference type="InterPro" id="IPR050671">
    <property type="entry name" value="CD300_family_receptors"/>
</dbReference>
<dbReference type="Gene3D" id="2.60.40.10">
    <property type="entry name" value="Immunoglobulins"/>
    <property type="match status" value="2"/>
</dbReference>
<gene>
    <name evidence="6" type="ORF">AGOR_G00173150</name>
</gene>
<keyword evidence="7" id="KW-1185">Reference proteome</keyword>
<dbReference type="CDD" id="cd05716">
    <property type="entry name" value="IgV_pIgR_like"/>
    <property type="match status" value="1"/>
</dbReference>
<dbReference type="InterPro" id="IPR013783">
    <property type="entry name" value="Ig-like_fold"/>
</dbReference>
<dbReference type="InterPro" id="IPR013106">
    <property type="entry name" value="Ig_V-set"/>
</dbReference>
<dbReference type="SUPFAM" id="SSF48726">
    <property type="entry name" value="Immunoglobulin"/>
    <property type="match status" value="2"/>
</dbReference>
<dbReference type="Proteomes" id="UP000829720">
    <property type="component" value="Unassembled WGS sequence"/>
</dbReference>
<dbReference type="PROSITE" id="PS50835">
    <property type="entry name" value="IG_LIKE"/>
    <property type="match status" value="1"/>
</dbReference>
<dbReference type="InterPro" id="IPR007110">
    <property type="entry name" value="Ig-like_dom"/>
</dbReference>
<evidence type="ECO:0000313" key="6">
    <source>
        <dbReference type="EMBL" id="KAI1888863.1"/>
    </source>
</evidence>
<dbReference type="PANTHER" id="PTHR11860:SF87">
    <property type="entry name" value="CMRF35-LIKE MOLECULE 8"/>
    <property type="match status" value="1"/>
</dbReference>
<evidence type="ECO:0000256" key="4">
    <source>
        <dbReference type="SAM" id="Phobius"/>
    </source>
</evidence>
<dbReference type="PANTHER" id="PTHR11860">
    <property type="entry name" value="POLYMERIC-IMMUNOGLOBULIN RECEPTOR"/>
    <property type="match status" value="1"/>
</dbReference>
<dbReference type="Pfam" id="PF07686">
    <property type="entry name" value="V-set"/>
    <property type="match status" value="2"/>
</dbReference>
<feature type="domain" description="Ig-like" evidence="5">
    <location>
        <begin position="134"/>
        <end position="239"/>
    </location>
</feature>
<dbReference type="InterPro" id="IPR036179">
    <property type="entry name" value="Ig-like_dom_sf"/>
</dbReference>
<dbReference type="EMBL" id="JAERUA010000016">
    <property type="protein sequence ID" value="KAI1888863.1"/>
    <property type="molecule type" value="Genomic_DNA"/>
</dbReference>
<proteinExistence type="predicted"/>
<keyword evidence="2 4" id="KW-0812">Transmembrane</keyword>
<dbReference type="AlphaFoldDB" id="A0A8T3CUE6"/>
<accession>A0A8T3CUE6</accession>
<comment type="subcellular location">
    <subcellularLocation>
        <location evidence="1">Membrane</location>
    </subcellularLocation>
</comment>
<name>A0A8T3CUE6_9TELE</name>
<comment type="caution">
    <text evidence="6">The sequence shown here is derived from an EMBL/GenBank/DDBJ whole genome shotgun (WGS) entry which is preliminary data.</text>
</comment>
<evidence type="ECO:0000256" key="1">
    <source>
        <dbReference type="ARBA" id="ARBA00004370"/>
    </source>
</evidence>
<dbReference type="GO" id="GO:0005886">
    <property type="term" value="C:plasma membrane"/>
    <property type="evidence" value="ECO:0007669"/>
    <property type="project" value="TreeGrafter"/>
</dbReference>
<sequence>MPLLRATAVAFLQCDMALFLIIVGLHGAVAVVTMSQVHVQSGATVTIPCHYTLQYRDHVKYWCWGYIWYTCSTLAQSGSLTAGGDRVAITDDPSGGVFTVTLRDLQVGDSASYWCGVEGGSAAYLYLEVTEDLPGLWVEDSTVSGEEGASLSVRCLSGDSTGGGVRKWCRSGDWQSCLAGNSSRASDRSTVLTIDNGTGTLTVMMRRLERKDTGWYWCAAGDLQIPVHITVTQRMTTVTTKKNMLVYTTDDLSRIVNSGHEDDGRQPCCGEPASAKSTLAVLRKTGVALVFLVCTAMAVWKIWQNRRARIAAEQRA</sequence>